<dbReference type="PANTHER" id="PTHR43384:SF11">
    <property type="entry name" value="SEPTUM SITE DETERMINING PROTEIN"/>
    <property type="match status" value="1"/>
</dbReference>
<reference evidence="2" key="2">
    <citation type="submission" date="2020-02" db="EMBL/GenBank/DDBJ databases">
        <authorList>
            <person name="Matsumoto Y."/>
            <person name="Motooka D."/>
            <person name="Nakamura S."/>
        </authorList>
    </citation>
    <scope>NUCLEOTIDE SEQUENCE</scope>
    <source>
        <strain evidence="2">JCM 13671</strain>
    </source>
</reference>
<dbReference type="SUPFAM" id="SSF52540">
    <property type="entry name" value="P-loop containing nucleoside triphosphate hydrolases"/>
    <property type="match status" value="1"/>
</dbReference>
<reference evidence="2" key="1">
    <citation type="journal article" date="2019" name="Emerg. Microbes Infect.">
        <title>Comprehensive subspecies identification of 175 nontuberculous mycobacteria species based on 7547 genomic profiles.</title>
        <authorList>
            <person name="Matsumoto Y."/>
            <person name="Kinjo T."/>
            <person name="Motooka D."/>
            <person name="Nabeya D."/>
            <person name="Jung N."/>
            <person name="Uechi K."/>
            <person name="Horii T."/>
            <person name="Iida T."/>
            <person name="Fujita J."/>
            <person name="Nakamura S."/>
        </authorList>
    </citation>
    <scope>NUCLEOTIDE SEQUENCE [LARGE SCALE GENOMIC DNA]</scope>
    <source>
        <strain evidence="2">JCM 13671</strain>
    </source>
</reference>
<dbReference type="GO" id="GO:0051782">
    <property type="term" value="P:negative regulation of cell division"/>
    <property type="evidence" value="ECO:0007669"/>
    <property type="project" value="TreeGrafter"/>
</dbReference>
<dbReference type="InterPro" id="IPR022521">
    <property type="entry name" value="Rv3660c"/>
</dbReference>
<dbReference type="Proteomes" id="UP000466931">
    <property type="component" value="Chromosome"/>
</dbReference>
<evidence type="ECO:0000259" key="1">
    <source>
        <dbReference type="Pfam" id="PF26563"/>
    </source>
</evidence>
<dbReference type="EMBL" id="AP022612">
    <property type="protein sequence ID" value="BBZ31407.1"/>
    <property type="molecule type" value="Genomic_DNA"/>
</dbReference>
<proteinExistence type="predicted"/>
<dbReference type="InterPro" id="IPR059050">
    <property type="entry name" value="Rv3660c_N"/>
</dbReference>
<sequence length="322" mass="32484">MSGPAALTRAGWSAALAVVLDTASARRCADALPRRPDVYVVTLTQPDDEDFRAAIAVGAQAVLRLPHAAGELVAALACTHEAVRADTDRGESLAVIGGRGGAGASVFAAALALRSSALLVDLDPHGGGLDLLLGTEGTTGLRWPDLEAKSGRVSWDALRQALPAVGTVTVLSGARRGGDPDPGATEAVIEAGRRGGTAVVSDVPRHMSDAAVVALGSADLVVVICPADIRSCAATAALAPAVAAVNPNVGVVVRGPAPGGLRAADVAAITELPLLASMRPEPLLGERLERGGLTVKTRSPLAAAANRVWDVLRQRRPGAVAA</sequence>
<gene>
    <name evidence="2" type="ORF">MCNF_00120</name>
</gene>
<dbReference type="GO" id="GO:0005524">
    <property type="term" value="F:ATP binding"/>
    <property type="evidence" value="ECO:0007669"/>
    <property type="project" value="TreeGrafter"/>
</dbReference>
<dbReference type="NCBIfam" id="TIGR03815">
    <property type="entry name" value="CpaE_hom_Actino"/>
    <property type="match status" value="1"/>
</dbReference>
<dbReference type="GO" id="GO:0009898">
    <property type="term" value="C:cytoplasmic side of plasma membrane"/>
    <property type="evidence" value="ECO:0007669"/>
    <property type="project" value="TreeGrafter"/>
</dbReference>
<evidence type="ECO:0000313" key="2">
    <source>
        <dbReference type="EMBL" id="BBZ31407.1"/>
    </source>
</evidence>
<name>A0A7I7XQ83_9MYCO</name>
<dbReference type="Gene3D" id="3.40.50.300">
    <property type="entry name" value="P-loop containing nucleotide triphosphate hydrolases"/>
    <property type="match status" value="1"/>
</dbReference>
<dbReference type="GO" id="GO:0016887">
    <property type="term" value="F:ATP hydrolysis activity"/>
    <property type="evidence" value="ECO:0007669"/>
    <property type="project" value="TreeGrafter"/>
</dbReference>
<dbReference type="Pfam" id="PF26563">
    <property type="entry name" value="Rv3660c_N"/>
    <property type="match status" value="1"/>
</dbReference>
<dbReference type="InterPro" id="IPR050625">
    <property type="entry name" value="ParA/MinD_ATPase"/>
</dbReference>
<dbReference type="AlphaFoldDB" id="A0A7I7XQ83"/>
<dbReference type="GO" id="GO:0005829">
    <property type="term" value="C:cytosol"/>
    <property type="evidence" value="ECO:0007669"/>
    <property type="project" value="TreeGrafter"/>
</dbReference>
<evidence type="ECO:0000313" key="3">
    <source>
        <dbReference type="Proteomes" id="UP000466931"/>
    </source>
</evidence>
<dbReference type="InterPro" id="IPR027417">
    <property type="entry name" value="P-loop_NTPase"/>
</dbReference>
<dbReference type="PANTHER" id="PTHR43384">
    <property type="entry name" value="SEPTUM SITE-DETERMINING PROTEIN MIND HOMOLOG, CHLOROPLASTIC-RELATED"/>
    <property type="match status" value="1"/>
</dbReference>
<organism evidence="2 3">
    <name type="scientific">Mycolicibacterium confluentis</name>
    <dbReference type="NCBI Taxonomy" id="28047"/>
    <lineage>
        <taxon>Bacteria</taxon>
        <taxon>Bacillati</taxon>
        <taxon>Actinomycetota</taxon>
        <taxon>Actinomycetes</taxon>
        <taxon>Mycobacteriales</taxon>
        <taxon>Mycobacteriaceae</taxon>
        <taxon>Mycolicibacterium</taxon>
    </lineage>
</organism>
<keyword evidence="3" id="KW-1185">Reference proteome</keyword>
<accession>A0A7I7XQ83</accession>
<feature type="domain" description="Rv3660c-like CheY-like N-terminal" evidence="1">
    <location>
        <begin position="5"/>
        <end position="82"/>
    </location>
</feature>
<protein>
    <submittedName>
        <fullName evidence="2">ATPase AAA</fullName>
    </submittedName>
</protein>